<evidence type="ECO:0000259" key="7">
    <source>
        <dbReference type="Pfam" id="PF10035"/>
    </source>
</evidence>
<feature type="transmembrane region" description="Helical" evidence="6">
    <location>
        <begin position="110"/>
        <end position="128"/>
    </location>
</feature>
<dbReference type="OrthoDB" id="3180973at2"/>
<evidence type="ECO:0000313" key="8">
    <source>
        <dbReference type="EMBL" id="SHM91042.1"/>
    </source>
</evidence>
<dbReference type="GO" id="GO:0005886">
    <property type="term" value="C:plasma membrane"/>
    <property type="evidence" value="ECO:0007669"/>
    <property type="project" value="UniProtKB-SubCell"/>
</dbReference>
<dbReference type="EMBL" id="FRCP01000021">
    <property type="protein sequence ID" value="SHM91042.1"/>
    <property type="molecule type" value="Genomic_DNA"/>
</dbReference>
<evidence type="ECO:0000256" key="5">
    <source>
        <dbReference type="ARBA" id="ARBA00023136"/>
    </source>
</evidence>
<protein>
    <submittedName>
        <fullName evidence="8">Uncharacterized membrane-anchored protein YitT, contains DUF161 and DUF2179 domains</fullName>
    </submittedName>
</protein>
<dbReference type="Gene3D" id="3.30.70.120">
    <property type="match status" value="1"/>
</dbReference>
<keyword evidence="9" id="KW-1185">Reference proteome</keyword>
<feature type="transmembrane region" description="Helical" evidence="6">
    <location>
        <begin position="12"/>
        <end position="31"/>
    </location>
</feature>
<dbReference type="Proteomes" id="UP000184038">
    <property type="component" value="Unassembled WGS sequence"/>
</dbReference>
<sequence>MQWIKDKKVWVDILWECFGSFLIAIALYNFALNAKFPMTGFSGIAMIFYRLYQAPIGITTIILNIPVAIICYRLIGRDFLLRSLRCMVISSLVIDYIAPLLPLYNGNRMLAAIVTGTLGGIGYAVIYMRNSSTGGSDFLIMAAKAIRPHMKLGTIAFLSDIGIILVGGIIFKDMDGIIYGMIINFLFAIVVDRVMCGLNSGKVALIVTERGEEVCDLIDECCGRGSTILDGRGGYKKNEKQVVMVACNSKQMYQVEKTVKRLDEEVFIIVMDANEIHGEGFRVFG</sequence>
<evidence type="ECO:0000256" key="1">
    <source>
        <dbReference type="ARBA" id="ARBA00004651"/>
    </source>
</evidence>
<dbReference type="Pfam" id="PF02588">
    <property type="entry name" value="YitT_membrane"/>
    <property type="match status" value="1"/>
</dbReference>
<feature type="transmembrane region" description="Helical" evidence="6">
    <location>
        <begin position="177"/>
        <end position="195"/>
    </location>
</feature>
<dbReference type="STRING" id="1120996.SAMN02746066_03867"/>
<evidence type="ECO:0000313" key="9">
    <source>
        <dbReference type="Proteomes" id="UP000184038"/>
    </source>
</evidence>
<evidence type="ECO:0000256" key="6">
    <source>
        <dbReference type="SAM" id="Phobius"/>
    </source>
</evidence>
<feature type="transmembrane region" description="Helical" evidence="6">
    <location>
        <begin position="51"/>
        <end position="72"/>
    </location>
</feature>
<dbReference type="InterPro" id="IPR003740">
    <property type="entry name" value="YitT"/>
</dbReference>
<dbReference type="PIRSF" id="PIRSF006483">
    <property type="entry name" value="Membrane_protein_YitT"/>
    <property type="match status" value="1"/>
</dbReference>
<proteinExistence type="predicted"/>
<evidence type="ECO:0000256" key="4">
    <source>
        <dbReference type="ARBA" id="ARBA00022989"/>
    </source>
</evidence>
<dbReference type="InterPro" id="IPR015867">
    <property type="entry name" value="N-reg_PII/ATP_PRibTrfase_C"/>
</dbReference>
<reference evidence="8 9" key="1">
    <citation type="submission" date="2016-11" db="EMBL/GenBank/DDBJ databases">
        <authorList>
            <person name="Jaros S."/>
            <person name="Januszkiewicz K."/>
            <person name="Wedrychowicz H."/>
        </authorList>
    </citation>
    <scope>NUCLEOTIDE SEQUENCE [LARGE SCALE GENOMIC DNA]</scope>
    <source>
        <strain evidence="8 9">DSM 15930</strain>
    </source>
</reference>
<feature type="domain" description="DUF2179" evidence="7">
    <location>
        <begin position="224"/>
        <end position="278"/>
    </location>
</feature>
<accession>A0A1M7MJF5</accession>
<dbReference type="InterPro" id="IPR051461">
    <property type="entry name" value="UPF0750_membrane"/>
</dbReference>
<keyword evidence="2" id="KW-1003">Cell membrane</keyword>
<evidence type="ECO:0000256" key="2">
    <source>
        <dbReference type="ARBA" id="ARBA00022475"/>
    </source>
</evidence>
<dbReference type="AlphaFoldDB" id="A0A1M7MJF5"/>
<keyword evidence="3 6" id="KW-0812">Transmembrane</keyword>
<feature type="transmembrane region" description="Helical" evidence="6">
    <location>
        <begin position="149"/>
        <end position="171"/>
    </location>
</feature>
<dbReference type="CDD" id="cd16380">
    <property type="entry name" value="YitT_C"/>
    <property type="match status" value="1"/>
</dbReference>
<feature type="transmembrane region" description="Helical" evidence="6">
    <location>
        <begin position="84"/>
        <end position="104"/>
    </location>
</feature>
<dbReference type="PANTHER" id="PTHR33545:SF5">
    <property type="entry name" value="UPF0750 MEMBRANE PROTEIN YITT"/>
    <property type="match status" value="1"/>
</dbReference>
<dbReference type="PANTHER" id="PTHR33545">
    <property type="entry name" value="UPF0750 MEMBRANE PROTEIN YITT-RELATED"/>
    <property type="match status" value="1"/>
</dbReference>
<gene>
    <name evidence="8" type="ORF">SAMN02746066_03867</name>
</gene>
<keyword evidence="5 6" id="KW-0472">Membrane</keyword>
<dbReference type="InterPro" id="IPR019264">
    <property type="entry name" value="DUF2179"/>
</dbReference>
<dbReference type="Pfam" id="PF10035">
    <property type="entry name" value="DUF2179"/>
    <property type="match status" value="1"/>
</dbReference>
<evidence type="ECO:0000256" key="3">
    <source>
        <dbReference type="ARBA" id="ARBA00022692"/>
    </source>
</evidence>
<comment type="subcellular location">
    <subcellularLocation>
        <location evidence="1">Cell membrane</location>
        <topology evidence="1">Multi-pass membrane protein</topology>
    </subcellularLocation>
</comment>
<organism evidence="8 9">
    <name type="scientific">Anaerosporobacter mobilis DSM 15930</name>
    <dbReference type="NCBI Taxonomy" id="1120996"/>
    <lineage>
        <taxon>Bacteria</taxon>
        <taxon>Bacillati</taxon>
        <taxon>Bacillota</taxon>
        <taxon>Clostridia</taxon>
        <taxon>Lachnospirales</taxon>
        <taxon>Lachnospiraceae</taxon>
        <taxon>Anaerosporobacter</taxon>
    </lineage>
</organism>
<keyword evidence="4 6" id="KW-1133">Transmembrane helix</keyword>
<dbReference type="RefSeq" id="WP_073290412.1">
    <property type="nucleotide sequence ID" value="NZ_FRCP01000021.1"/>
</dbReference>
<name>A0A1M7MJF5_9FIRM</name>